<sequence>MHFTNFFTNTGKRGAKGRSCFSYLDILRRPMPHNCSKCNQCKIDKLPCQPCIQERYQKNYENWTSGNEKIDKLVKHVRPSLINTILFLEWIPYEDLEIVNKDFANGGFGTISLATWLNGYVVRWNHHDKQWVRQGKMQVVLKTMNESDNISDDFIAELEAYFHCASRHLISYLGITQNPETKDYAIVMEYAENGDLRKYLQNNKDKLYWRRKLDILRNIVAGLEIIHVSGMTHRDLHTGNILQFKDLLYPSRITDLGLSKQASKEKTDKIIGVIPYIAPEVLNKKPYTAASDIYSFAMILWEVGTGEKPYASLSYNDELAHQIKNGRRPEIPKEIPECYANLIKDCWDIDPQKRPTALDIKEKIMKWQSVLGWFPTEESRKDVEAKQFEEADDEKSKEDRRYRAEKYNPPPKPQEPSAEVDDNQDHRELPDIDIDDIDDEPLDDNDNNEHADDNGKELQYGSNELPNNNSKELSHDSREIPDDISEHQHDSKELPDDISIKLSDNISKELRNEIPDDDDNREVPDDDDDLSFSDDDDNKRELHGW</sequence>
<accession>A0A8H3R1D2</accession>
<evidence type="ECO:0000256" key="3">
    <source>
        <dbReference type="ARBA" id="ARBA00022777"/>
    </source>
</evidence>
<feature type="compositionally biased region" description="Polar residues" evidence="5">
    <location>
        <begin position="460"/>
        <end position="471"/>
    </location>
</feature>
<organism evidence="7 8">
    <name type="scientific">Rhizophagus clarus</name>
    <dbReference type="NCBI Taxonomy" id="94130"/>
    <lineage>
        <taxon>Eukaryota</taxon>
        <taxon>Fungi</taxon>
        <taxon>Fungi incertae sedis</taxon>
        <taxon>Mucoromycota</taxon>
        <taxon>Glomeromycotina</taxon>
        <taxon>Glomeromycetes</taxon>
        <taxon>Glomerales</taxon>
        <taxon>Glomeraceae</taxon>
        <taxon>Rhizophagus</taxon>
    </lineage>
</organism>
<feature type="compositionally biased region" description="Acidic residues" evidence="5">
    <location>
        <begin position="431"/>
        <end position="446"/>
    </location>
</feature>
<evidence type="ECO:0000256" key="4">
    <source>
        <dbReference type="ARBA" id="ARBA00022840"/>
    </source>
</evidence>
<keyword evidence="4" id="KW-0067">ATP-binding</keyword>
<feature type="domain" description="Protein kinase" evidence="6">
    <location>
        <begin position="97"/>
        <end position="371"/>
    </location>
</feature>
<comment type="caution">
    <text evidence="7">The sequence shown here is derived from an EMBL/GenBank/DDBJ whole genome shotgun (WGS) entry which is preliminary data.</text>
</comment>
<dbReference type="EMBL" id="BLAL01000278">
    <property type="protein sequence ID" value="GES99232.1"/>
    <property type="molecule type" value="Genomic_DNA"/>
</dbReference>
<evidence type="ECO:0000313" key="7">
    <source>
        <dbReference type="EMBL" id="GES99232.1"/>
    </source>
</evidence>
<keyword evidence="3 7" id="KW-0418">Kinase</keyword>
<dbReference type="InterPro" id="IPR051681">
    <property type="entry name" value="Ser/Thr_Kinases-Pseudokinases"/>
</dbReference>
<dbReference type="Gene3D" id="1.10.510.10">
    <property type="entry name" value="Transferase(Phosphotransferase) domain 1"/>
    <property type="match status" value="1"/>
</dbReference>
<feature type="region of interest" description="Disordered" evidence="5">
    <location>
        <begin position="379"/>
        <end position="545"/>
    </location>
</feature>
<evidence type="ECO:0000256" key="1">
    <source>
        <dbReference type="ARBA" id="ARBA00022679"/>
    </source>
</evidence>
<dbReference type="PANTHER" id="PTHR44329">
    <property type="entry name" value="SERINE/THREONINE-PROTEIN KINASE TNNI3K-RELATED"/>
    <property type="match status" value="1"/>
</dbReference>
<dbReference type="AlphaFoldDB" id="A0A8H3R1D2"/>
<gene>
    <name evidence="7" type="ORF">RCL2_002574200</name>
</gene>
<dbReference type="InterPro" id="IPR011009">
    <property type="entry name" value="Kinase-like_dom_sf"/>
</dbReference>
<dbReference type="InterPro" id="IPR000719">
    <property type="entry name" value="Prot_kinase_dom"/>
</dbReference>
<feature type="compositionally biased region" description="Basic and acidic residues" evidence="5">
    <location>
        <begin position="379"/>
        <end position="406"/>
    </location>
</feature>
<dbReference type="GO" id="GO:0005524">
    <property type="term" value="F:ATP binding"/>
    <property type="evidence" value="ECO:0007669"/>
    <property type="project" value="UniProtKB-KW"/>
</dbReference>
<dbReference type="OrthoDB" id="4062651at2759"/>
<evidence type="ECO:0000256" key="5">
    <source>
        <dbReference type="SAM" id="MobiDB-lite"/>
    </source>
</evidence>
<keyword evidence="2" id="KW-0547">Nucleotide-binding</keyword>
<dbReference type="PRINTS" id="PR00109">
    <property type="entry name" value="TYRKINASE"/>
</dbReference>
<feature type="compositionally biased region" description="Basic and acidic residues" evidence="5">
    <location>
        <begin position="447"/>
        <end position="456"/>
    </location>
</feature>
<feature type="compositionally biased region" description="Basic and acidic residues" evidence="5">
    <location>
        <begin position="472"/>
        <end position="499"/>
    </location>
</feature>
<keyword evidence="1" id="KW-0808">Transferase</keyword>
<dbReference type="InterPro" id="IPR001245">
    <property type="entry name" value="Ser-Thr/Tyr_kinase_cat_dom"/>
</dbReference>
<dbReference type="PANTHER" id="PTHR44329:SF288">
    <property type="entry name" value="MITOGEN-ACTIVATED PROTEIN KINASE KINASE KINASE 20"/>
    <property type="match status" value="1"/>
</dbReference>
<dbReference type="Pfam" id="PF07714">
    <property type="entry name" value="PK_Tyr_Ser-Thr"/>
    <property type="match status" value="1"/>
</dbReference>
<evidence type="ECO:0000259" key="6">
    <source>
        <dbReference type="PROSITE" id="PS50011"/>
    </source>
</evidence>
<reference evidence="7" key="1">
    <citation type="submission" date="2019-10" db="EMBL/GenBank/DDBJ databases">
        <title>Conservation and host-specific expression of non-tandemly repeated heterogenous ribosome RNA gene in arbuscular mycorrhizal fungi.</title>
        <authorList>
            <person name="Maeda T."/>
            <person name="Kobayashi Y."/>
            <person name="Nakagawa T."/>
            <person name="Ezawa T."/>
            <person name="Yamaguchi K."/>
            <person name="Bino T."/>
            <person name="Nishimoto Y."/>
            <person name="Shigenobu S."/>
            <person name="Kawaguchi M."/>
        </authorList>
    </citation>
    <scope>NUCLEOTIDE SEQUENCE</scope>
    <source>
        <strain evidence="7">HR1</strain>
    </source>
</reference>
<name>A0A8H3R1D2_9GLOM</name>
<dbReference type="SUPFAM" id="SSF56112">
    <property type="entry name" value="Protein kinase-like (PK-like)"/>
    <property type="match status" value="1"/>
</dbReference>
<evidence type="ECO:0000256" key="2">
    <source>
        <dbReference type="ARBA" id="ARBA00022741"/>
    </source>
</evidence>
<proteinExistence type="predicted"/>
<feature type="compositionally biased region" description="Acidic residues" evidence="5">
    <location>
        <begin position="515"/>
        <end position="536"/>
    </location>
</feature>
<evidence type="ECO:0000313" key="8">
    <source>
        <dbReference type="Proteomes" id="UP000615446"/>
    </source>
</evidence>
<dbReference type="GO" id="GO:0004674">
    <property type="term" value="F:protein serine/threonine kinase activity"/>
    <property type="evidence" value="ECO:0007669"/>
    <property type="project" value="TreeGrafter"/>
</dbReference>
<dbReference type="PROSITE" id="PS50011">
    <property type="entry name" value="PROTEIN_KINASE_DOM"/>
    <property type="match status" value="1"/>
</dbReference>
<protein>
    <submittedName>
        <fullName evidence="7">Kinase-like domain-containing protein</fullName>
    </submittedName>
</protein>
<dbReference type="Proteomes" id="UP000615446">
    <property type="component" value="Unassembled WGS sequence"/>
</dbReference>